<evidence type="ECO:0000256" key="1">
    <source>
        <dbReference type="ARBA" id="ARBA00022723"/>
    </source>
</evidence>
<accession>A0A0K9NH07</accession>
<keyword evidence="2 4" id="KW-0863">Zinc-finger</keyword>
<dbReference type="Proteomes" id="UP000036987">
    <property type="component" value="Unassembled WGS sequence"/>
</dbReference>
<protein>
    <recommendedName>
        <fullName evidence="5">HIT-type domain-containing protein</fullName>
    </recommendedName>
</protein>
<evidence type="ECO:0000256" key="2">
    <source>
        <dbReference type="ARBA" id="ARBA00022771"/>
    </source>
</evidence>
<dbReference type="PANTHER" id="PTHR13483">
    <property type="entry name" value="BOX C_D SNORNA PROTEIN 1-RELATED"/>
    <property type="match status" value="1"/>
</dbReference>
<dbReference type="OrthoDB" id="18412at2759"/>
<dbReference type="InterPro" id="IPR007529">
    <property type="entry name" value="Znf_HIT"/>
</dbReference>
<dbReference type="GO" id="GO:0000463">
    <property type="term" value="P:maturation of LSU-rRNA from tricistronic rRNA transcript (SSU-rRNA, 5.8S rRNA, LSU-rRNA)"/>
    <property type="evidence" value="ECO:0000318"/>
    <property type="project" value="GO_Central"/>
</dbReference>
<reference evidence="7" key="1">
    <citation type="journal article" date="2016" name="Nature">
        <title>The genome of the seagrass Zostera marina reveals angiosperm adaptation to the sea.</title>
        <authorList>
            <person name="Olsen J.L."/>
            <person name="Rouze P."/>
            <person name="Verhelst B."/>
            <person name="Lin Y.-C."/>
            <person name="Bayer T."/>
            <person name="Collen J."/>
            <person name="Dattolo E."/>
            <person name="De Paoli E."/>
            <person name="Dittami S."/>
            <person name="Maumus F."/>
            <person name="Michel G."/>
            <person name="Kersting A."/>
            <person name="Lauritano C."/>
            <person name="Lohaus R."/>
            <person name="Toepel M."/>
            <person name="Tonon T."/>
            <person name="Vanneste K."/>
            <person name="Amirebrahimi M."/>
            <person name="Brakel J."/>
            <person name="Bostroem C."/>
            <person name="Chovatia M."/>
            <person name="Grimwood J."/>
            <person name="Jenkins J.W."/>
            <person name="Jueterbock A."/>
            <person name="Mraz A."/>
            <person name="Stam W.T."/>
            <person name="Tice H."/>
            <person name="Bornberg-Bauer E."/>
            <person name="Green P.J."/>
            <person name="Pearson G.A."/>
            <person name="Procaccini G."/>
            <person name="Duarte C.M."/>
            <person name="Schmutz J."/>
            <person name="Reusch T.B.H."/>
            <person name="Van de Peer Y."/>
        </authorList>
    </citation>
    <scope>NUCLEOTIDE SEQUENCE [LARGE SCALE GENOMIC DNA]</scope>
    <source>
        <strain evidence="7">cv. Finnish</strain>
    </source>
</reference>
<dbReference type="Gene3D" id="3.30.60.190">
    <property type="match status" value="1"/>
</dbReference>
<dbReference type="CDD" id="cd23024">
    <property type="entry name" value="zf-HIT_ZNHIT2-3"/>
    <property type="match status" value="1"/>
</dbReference>
<dbReference type="PANTHER" id="PTHR13483:SF11">
    <property type="entry name" value="ZINC FINGER HIT DOMAIN-CONTAINING PROTEIN 3"/>
    <property type="match status" value="1"/>
</dbReference>
<dbReference type="GO" id="GO:0000492">
    <property type="term" value="P:box C/D snoRNP assembly"/>
    <property type="evidence" value="ECO:0000318"/>
    <property type="project" value="GO_Central"/>
</dbReference>
<organism evidence="6 7">
    <name type="scientific">Zostera marina</name>
    <name type="common">Eelgrass</name>
    <dbReference type="NCBI Taxonomy" id="29655"/>
    <lineage>
        <taxon>Eukaryota</taxon>
        <taxon>Viridiplantae</taxon>
        <taxon>Streptophyta</taxon>
        <taxon>Embryophyta</taxon>
        <taxon>Tracheophyta</taxon>
        <taxon>Spermatophyta</taxon>
        <taxon>Magnoliopsida</taxon>
        <taxon>Liliopsida</taxon>
        <taxon>Zosteraceae</taxon>
        <taxon>Zostera</taxon>
    </lineage>
</organism>
<dbReference type="EMBL" id="LFYR01002228">
    <property type="protein sequence ID" value="KMZ56051.1"/>
    <property type="molecule type" value="Genomic_DNA"/>
</dbReference>
<dbReference type="PROSITE" id="PS51083">
    <property type="entry name" value="ZF_HIT"/>
    <property type="match status" value="1"/>
</dbReference>
<evidence type="ECO:0000259" key="5">
    <source>
        <dbReference type="PROSITE" id="PS51083"/>
    </source>
</evidence>
<evidence type="ECO:0000256" key="3">
    <source>
        <dbReference type="ARBA" id="ARBA00022833"/>
    </source>
</evidence>
<keyword evidence="7" id="KW-1185">Reference proteome</keyword>
<dbReference type="AlphaFoldDB" id="A0A0K9NH07"/>
<keyword evidence="1" id="KW-0479">Metal-binding</keyword>
<dbReference type="STRING" id="29655.A0A0K9NH07"/>
<dbReference type="GO" id="GO:0008270">
    <property type="term" value="F:zinc ion binding"/>
    <property type="evidence" value="ECO:0007669"/>
    <property type="project" value="UniProtKB-UniRule"/>
</dbReference>
<sequence length="140" mass="15950">MVASTKKCEVCGIMQSKYKCPSCLLPYCSLTCFKKHKEIPCQKPFPPEENSAFLVVPKRLLHVNDRAWILQTEDFRSIAESTEIRDALKDKQLQKLIQAVVLSKDPEDDIDKLSKEDGFREFTDKVLSIINAKNLGEEAC</sequence>
<dbReference type="SUPFAM" id="SSF144232">
    <property type="entry name" value="HIT/MYND zinc finger-like"/>
    <property type="match status" value="1"/>
</dbReference>
<evidence type="ECO:0000313" key="6">
    <source>
        <dbReference type="EMBL" id="KMZ56051.1"/>
    </source>
</evidence>
<dbReference type="GO" id="GO:0070761">
    <property type="term" value="C:pre-snoRNP complex"/>
    <property type="evidence" value="ECO:0000318"/>
    <property type="project" value="GO_Central"/>
</dbReference>
<dbReference type="GO" id="GO:0005634">
    <property type="term" value="C:nucleus"/>
    <property type="evidence" value="ECO:0000318"/>
    <property type="project" value="GO_Central"/>
</dbReference>
<name>A0A0K9NH07_ZOSMR</name>
<dbReference type="InterPro" id="IPR051639">
    <property type="entry name" value="BCD1"/>
</dbReference>
<evidence type="ECO:0000313" key="7">
    <source>
        <dbReference type="Proteomes" id="UP000036987"/>
    </source>
</evidence>
<proteinExistence type="predicted"/>
<comment type="caution">
    <text evidence="6">The sequence shown here is derived from an EMBL/GenBank/DDBJ whole genome shotgun (WGS) entry which is preliminary data.</text>
</comment>
<dbReference type="OMA" id="CNEAQSK"/>
<feature type="domain" description="HIT-type" evidence="5">
    <location>
        <begin position="8"/>
        <end position="41"/>
    </location>
</feature>
<gene>
    <name evidence="6" type="ORF">ZOSMA_9G01550</name>
</gene>
<evidence type="ECO:0000256" key="4">
    <source>
        <dbReference type="PROSITE-ProRule" id="PRU00453"/>
    </source>
</evidence>
<dbReference type="Pfam" id="PF04438">
    <property type="entry name" value="zf-HIT"/>
    <property type="match status" value="1"/>
</dbReference>
<keyword evidence="3" id="KW-0862">Zinc</keyword>